<gene>
    <name evidence="1" type="ORF">DERF_009062</name>
</gene>
<dbReference type="AlphaFoldDB" id="A0A922HU42"/>
<reference evidence="1" key="2">
    <citation type="journal article" date="2022" name="Res Sq">
        <title>Comparative Genomics Reveals Insights into the Divergent Evolution of Astigmatic Mites and Household Pest Adaptations.</title>
        <authorList>
            <person name="Xiong Q."/>
            <person name="Wan A.T.-Y."/>
            <person name="Liu X.-Y."/>
            <person name="Fung C.S.-H."/>
            <person name="Xiao X."/>
            <person name="Malainual N."/>
            <person name="Hou J."/>
            <person name="Wang L."/>
            <person name="Wang M."/>
            <person name="Yang K."/>
            <person name="Cui Y."/>
            <person name="Leung E."/>
            <person name="Nong W."/>
            <person name="Shin S.-K."/>
            <person name="Au S."/>
            <person name="Jeong K.Y."/>
            <person name="Chew F.T."/>
            <person name="Hui J."/>
            <person name="Leung T.F."/>
            <person name="Tungtrongchitr A."/>
            <person name="Zhong N."/>
            <person name="Liu Z."/>
            <person name="Tsui S."/>
        </authorList>
    </citation>
    <scope>NUCLEOTIDE SEQUENCE</scope>
    <source>
        <strain evidence="1">Derf</strain>
        <tissue evidence="1">Whole organism</tissue>
    </source>
</reference>
<evidence type="ECO:0000313" key="2">
    <source>
        <dbReference type="Proteomes" id="UP000790347"/>
    </source>
</evidence>
<name>A0A922HU42_DERFA</name>
<reference evidence="1" key="1">
    <citation type="submission" date="2013-05" db="EMBL/GenBank/DDBJ databases">
        <authorList>
            <person name="Yim A.K.Y."/>
            <person name="Chan T.F."/>
            <person name="Ji K.M."/>
            <person name="Liu X.Y."/>
            <person name="Zhou J.W."/>
            <person name="Li R.Q."/>
            <person name="Yang K.Y."/>
            <person name="Li J."/>
            <person name="Li M."/>
            <person name="Law P.T.W."/>
            <person name="Wu Y.L."/>
            <person name="Cai Z.L."/>
            <person name="Qin H."/>
            <person name="Bao Y."/>
            <person name="Leung R.K.K."/>
            <person name="Ng P.K.S."/>
            <person name="Zou J."/>
            <person name="Zhong X.J."/>
            <person name="Ran P.X."/>
            <person name="Zhong N.S."/>
            <person name="Liu Z.G."/>
            <person name="Tsui S.K.W."/>
        </authorList>
    </citation>
    <scope>NUCLEOTIDE SEQUENCE</scope>
    <source>
        <strain evidence="1">Derf</strain>
        <tissue evidence="1">Whole organism</tissue>
    </source>
</reference>
<proteinExistence type="predicted"/>
<accession>A0A922HU42</accession>
<protein>
    <submittedName>
        <fullName evidence="1">Uncharacterized protein</fullName>
    </submittedName>
</protein>
<comment type="caution">
    <text evidence="1">The sequence shown here is derived from an EMBL/GenBank/DDBJ whole genome shotgun (WGS) entry which is preliminary data.</text>
</comment>
<evidence type="ECO:0000313" key="1">
    <source>
        <dbReference type="EMBL" id="KAH9510539.1"/>
    </source>
</evidence>
<dbReference type="Proteomes" id="UP000790347">
    <property type="component" value="Unassembled WGS sequence"/>
</dbReference>
<keyword evidence="2" id="KW-1185">Reference proteome</keyword>
<dbReference type="EMBL" id="ASGP02000004">
    <property type="protein sequence ID" value="KAH9510539.1"/>
    <property type="molecule type" value="Genomic_DNA"/>
</dbReference>
<sequence>MIIDFYVWINAISGTNGGDIGFDRRYFRTLVHDIRKVHQILLCQFNVTSDFVQNRFESKVNELIQLYDLKLFDYDAWVDDGNRYGGGNHAGDDDDNVTEIRIMTLSKERTSISNHFGQLEPMVSKKELLELFRKLTTVYK</sequence>
<organism evidence="1 2">
    <name type="scientific">Dermatophagoides farinae</name>
    <name type="common">American house dust mite</name>
    <dbReference type="NCBI Taxonomy" id="6954"/>
    <lineage>
        <taxon>Eukaryota</taxon>
        <taxon>Metazoa</taxon>
        <taxon>Ecdysozoa</taxon>
        <taxon>Arthropoda</taxon>
        <taxon>Chelicerata</taxon>
        <taxon>Arachnida</taxon>
        <taxon>Acari</taxon>
        <taxon>Acariformes</taxon>
        <taxon>Sarcoptiformes</taxon>
        <taxon>Astigmata</taxon>
        <taxon>Psoroptidia</taxon>
        <taxon>Analgoidea</taxon>
        <taxon>Pyroglyphidae</taxon>
        <taxon>Dermatophagoidinae</taxon>
        <taxon>Dermatophagoides</taxon>
    </lineage>
</organism>